<organism evidence="4 5">
    <name type="scientific">Bradyrhizobium barranii</name>
    <dbReference type="NCBI Taxonomy" id="2992140"/>
    <lineage>
        <taxon>Bacteria</taxon>
        <taxon>Pseudomonadati</taxon>
        <taxon>Pseudomonadota</taxon>
        <taxon>Alphaproteobacteria</taxon>
        <taxon>Hyphomicrobiales</taxon>
        <taxon>Nitrobacteraceae</taxon>
        <taxon>Bradyrhizobium</taxon>
    </lineage>
</organism>
<dbReference type="InterPro" id="IPR007848">
    <property type="entry name" value="Small_mtfrase_dom"/>
</dbReference>
<keyword evidence="5" id="KW-1185">Reference proteome</keyword>
<dbReference type="InterPro" id="IPR029063">
    <property type="entry name" value="SAM-dependent_MTases_sf"/>
</dbReference>
<accession>A0ABY3R0Y4</accession>
<evidence type="ECO:0000259" key="3">
    <source>
        <dbReference type="Pfam" id="PF05175"/>
    </source>
</evidence>
<keyword evidence="1 4" id="KW-0489">Methyltransferase</keyword>
<evidence type="ECO:0000256" key="2">
    <source>
        <dbReference type="ARBA" id="ARBA00022691"/>
    </source>
</evidence>
<proteinExistence type="predicted"/>
<dbReference type="PROSITE" id="PS00092">
    <property type="entry name" value="N6_MTASE"/>
    <property type="match status" value="1"/>
</dbReference>
<protein>
    <submittedName>
        <fullName evidence="4">SAM-dependent methyltransferase</fullName>
    </submittedName>
</protein>
<dbReference type="PRINTS" id="PR00507">
    <property type="entry name" value="N12N6MTFRASE"/>
</dbReference>
<sequence length="240" mass="25840">MLDRATISGNALTLTGQLDRAMYTAVAKVIEMAGGKWNKKAKCHLFAQDAAETIELLLLTGEIADTKKDFGQFDTPAEIAKLAVRNACIKPGMFVLEPNAGLGNLAMAVEDVGGQTAGFEIDAQRLWKAKQRCEFAGGIKHMSFLSAKPEPVFDRVVMNPPFAGQADIAHVTHAMGFLKPDGRLVAIMSNGVEFRTNKATVAFRALMELHGGEITRLPEGAFKESGTGVNTVMVSMDARQ</sequence>
<dbReference type="InterPro" id="IPR002052">
    <property type="entry name" value="DNA_methylase_N6_adenine_CS"/>
</dbReference>
<reference evidence="4" key="1">
    <citation type="submission" date="2021-11" db="EMBL/GenBank/DDBJ databases">
        <title>Australian commercial rhizobial inoculants.</title>
        <authorList>
            <person name="Kohlmeier M.G."/>
            <person name="O'Hara G.W."/>
            <person name="Colombi E."/>
            <person name="Ramsay J.P."/>
            <person name="Terpolilli J."/>
        </authorList>
    </citation>
    <scope>NUCLEOTIDE SEQUENCE</scope>
    <source>
        <strain evidence="4">CC829</strain>
    </source>
</reference>
<gene>
    <name evidence="4" type="ORF">BjapCC829_21855</name>
</gene>
<feature type="domain" description="Methyltransferase small" evidence="3">
    <location>
        <begin position="99"/>
        <end position="193"/>
    </location>
</feature>
<name>A0ABY3R0Y4_9BRAD</name>
<dbReference type="GO" id="GO:0032259">
    <property type="term" value="P:methylation"/>
    <property type="evidence" value="ECO:0007669"/>
    <property type="project" value="UniProtKB-KW"/>
</dbReference>
<dbReference type="SUPFAM" id="SSF53335">
    <property type="entry name" value="S-adenosyl-L-methionine-dependent methyltransferases"/>
    <property type="match status" value="1"/>
</dbReference>
<evidence type="ECO:0000313" key="5">
    <source>
        <dbReference type="Proteomes" id="UP001430990"/>
    </source>
</evidence>
<dbReference type="RefSeq" id="WP_231145049.1">
    <property type="nucleotide sequence ID" value="NZ_CP088100.1"/>
</dbReference>
<evidence type="ECO:0000313" key="4">
    <source>
        <dbReference type="EMBL" id="UFW91036.1"/>
    </source>
</evidence>
<evidence type="ECO:0000256" key="1">
    <source>
        <dbReference type="ARBA" id="ARBA00022603"/>
    </source>
</evidence>
<dbReference type="Gene3D" id="3.40.50.150">
    <property type="entry name" value="Vaccinia Virus protein VP39"/>
    <property type="match status" value="1"/>
</dbReference>
<dbReference type="Pfam" id="PF05175">
    <property type="entry name" value="MTS"/>
    <property type="match status" value="1"/>
</dbReference>
<keyword evidence="1 4" id="KW-0808">Transferase</keyword>
<dbReference type="GO" id="GO:0008168">
    <property type="term" value="F:methyltransferase activity"/>
    <property type="evidence" value="ECO:0007669"/>
    <property type="project" value="UniProtKB-KW"/>
</dbReference>
<dbReference type="EMBL" id="CP088100">
    <property type="protein sequence ID" value="UFW91036.1"/>
    <property type="molecule type" value="Genomic_DNA"/>
</dbReference>
<dbReference type="Proteomes" id="UP001430990">
    <property type="component" value="Chromosome"/>
</dbReference>
<keyword evidence="2" id="KW-0949">S-adenosyl-L-methionine</keyword>